<keyword evidence="3" id="KW-1185">Reference proteome</keyword>
<proteinExistence type="predicted"/>
<dbReference type="OrthoDB" id="2506366at2759"/>
<gene>
    <name evidence="2" type="ORF">O181_007582</name>
</gene>
<organism evidence="2 3">
    <name type="scientific">Austropuccinia psidii MF-1</name>
    <dbReference type="NCBI Taxonomy" id="1389203"/>
    <lineage>
        <taxon>Eukaryota</taxon>
        <taxon>Fungi</taxon>
        <taxon>Dikarya</taxon>
        <taxon>Basidiomycota</taxon>
        <taxon>Pucciniomycotina</taxon>
        <taxon>Pucciniomycetes</taxon>
        <taxon>Pucciniales</taxon>
        <taxon>Sphaerophragmiaceae</taxon>
        <taxon>Austropuccinia</taxon>
    </lineage>
</organism>
<protein>
    <submittedName>
        <fullName evidence="2">Uncharacterized protein</fullName>
    </submittedName>
</protein>
<dbReference type="EMBL" id="AVOT02001702">
    <property type="protein sequence ID" value="MBW0467867.1"/>
    <property type="molecule type" value="Genomic_DNA"/>
</dbReference>
<dbReference type="Proteomes" id="UP000765509">
    <property type="component" value="Unassembled WGS sequence"/>
</dbReference>
<evidence type="ECO:0000313" key="2">
    <source>
        <dbReference type="EMBL" id="MBW0467867.1"/>
    </source>
</evidence>
<evidence type="ECO:0000256" key="1">
    <source>
        <dbReference type="SAM" id="MobiDB-lite"/>
    </source>
</evidence>
<feature type="region of interest" description="Disordered" evidence="1">
    <location>
        <begin position="75"/>
        <end position="99"/>
    </location>
</feature>
<dbReference type="AlphaFoldDB" id="A0A9Q3BN22"/>
<accession>A0A9Q3BN22</accession>
<reference evidence="2" key="1">
    <citation type="submission" date="2021-03" db="EMBL/GenBank/DDBJ databases">
        <title>Draft genome sequence of rust myrtle Austropuccinia psidii MF-1, a brazilian biotype.</title>
        <authorList>
            <person name="Quecine M.C."/>
            <person name="Pachon D.M.R."/>
            <person name="Bonatelli M.L."/>
            <person name="Correr F.H."/>
            <person name="Franceschini L.M."/>
            <person name="Leite T.F."/>
            <person name="Margarido G.R.A."/>
            <person name="Almeida C.A."/>
            <person name="Ferrarezi J.A."/>
            <person name="Labate C.A."/>
        </authorList>
    </citation>
    <scope>NUCLEOTIDE SEQUENCE</scope>
    <source>
        <strain evidence="2">MF-1</strain>
    </source>
</reference>
<name>A0A9Q3BN22_9BASI</name>
<sequence>MAPRPPLKFAYFKEEGHSETRFTHLTEYLDRGIVRTQGASDLFPNYQRVPMEGNESVKNIVRAFEKEQAELNKKLMDKPVVKQKQEEEIKPTEKKSEKN</sequence>
<comment type="caution">
    <text evidence="2">The sequence shown here is derived from an EMBL/GenBank/DDBJ whole genome shotgun (WGS) entry which is preliminary data.</text>
</comment>
<evidence type="ECO:0000313" key="3">
    <source>
        <dbReference type="Proteomes" id="UP000765509"/>
    </source>
</evidence>